<dbReference type="CDD" id="cd00009">
    <property type="entry name" value="AAA"/>
    <property type="match status" value="1"/>
</dbReference>
<keyword evidence="3" id="KW-0548">Nucleotidyltransferase</keyword>
<dbReference type="PANTHER" id="PTHR11669:SF0">
    <property type="entry name" value="PROTEIN STICHEL-LIKE 2"/>
    <property type="match status" value="1"/>
</dbReference>
<evidence type="ECO:0000313" key="5">
    <source>
        <dbReference type="EMBL" id="KKT81639.1"/>
    </source>
</evidence>
<keyword evidence="3" id="KW-0547">Nucleotide-binding</keyword>
<dbReference type="InterPro" id="IPR050238">
    <property type="entry name" value="DNA_Rep/Repair_Clamp_Loader"/>
</dbReference>
<dbReference type="GO" id="GO:0003887">
    <property type="term" value="F:DNA-directed DNA polymerase activity"/>
    <property type="evidence" value="ECO:0007669"/>
    <property type="project" value="UniProtKB-KW"/>
</dbReference>
<comment type="caution">
    <text evidence="5">The sequence shown here is derived from an EMBL/GenBank/DDBJ whole genome shotgun (WGS) entry which is preliminary data.</text>
</comment>
<evidence type="ECO:0000256" key="1">
    <source>
        <dbReference type="ARBA" id="ARBA00022932"/>
    </source>
</evidence>
<dbReference type="NCBIfam" id="TIGR02397">
    <property type="entry name" value="dnaX_nterm"/>
    <property type="match status" value="1"/>
</dbReference>
<keyword evidence="3" id="KW-0808">Transferase</keyword>
<evidence type="ECO:0000256" key="2">
    <source>
        <dbReference type="ARBA" id="ARBA00049244"/>
    </source>
</evidence>
<dbReference type="GO" id="GO:0009360">
    <property type="term" value="C:DNA polymerase III complex"/>
    <property type="evidence" value="ECO:0007669"/>
    <property type="project" value="InterPro"/>
</dbReference>
<comment type="similarity">
    <text evidence="3">Belongs to the DnaX/STICHEL family.</text>
</comment>
<keyword evidence="1 3" id="KW-0239">DNA-directed DNA polymerase</keyword>
<dbReference type="SMART" id="SM00382">
    <property type="entry name" value="AAA"/>
    <property type="match status" value="1"/>
</dbReference>
<organism evidence="5 6">
    <name type="scientific">Candidatus Azambacteria bacterium GW2011_GWA1_44_9</name>
    <dbReference type="NCBI Taxonomy" id="1618610"/>
    <lineage>
        <taxon>Bacteria</taxon>
        <taxon>Candidatus Azamiibacteriota</taxon>
    </lineage>
</organism>
<dbReference type="AlphaFoldDB" id="A0A0G1NBV0"/>
<keyword evidence="3" id="KW-0067">ATP-binding</keyword>
<evidence type="ECO:0000256" key="3">
    <source>
        <dbReference type="RuleBase" id="RU364063"/>
    </source>
</evidence>
<dbReference type="InterPro" id="IPR003593">
    <property type="entry name" value="AAA+_ATPase"/>
</dbReference>
<dbReference type="PANTHER" id="PTHR11669">
    <property type="entry name" value="REPLICATION FACTOR C / DNA POLYMERASE III GAMMA-TAU SUBUNIT"/>
    <property type="match status" value="1"/>
</dbReference>
<gene>
    <name evidence="3" type="primary">dnaX</name>
    <name evidence="5" type="ORF">UW78_C0006G0004</name>
</gene>
<dbReference type="Proteomes" id="UP000034595">
    <property type="component" value="Unassembled WGS sequence"/>
</dbReference>
<dbReference type="Gene3D" id="1.10.8.60">
    <property type="match status" value="1"/>
</dbReference>
<comment type="subunit">
    <text evidence="3">DNA polymerase III contains a core (composed of alpha, epsilon and theta chains) that associates with a tau subunit. This core dimerizes to form the POLIII' complex. PolIII' associates with the gamma complex (composed of gamma, delta, delta', psi and chi chains) and with the beta chain to form the complete DNA polymerase III complex.</text>
</comment>
<dbReference type="InterPro" id="IPR012763">
    <property type="entry name" value="DNA_pol_III_sug/sutau_N"/>
</dbReference>
<protein>
    <recommendedName>
        <fullName evidence="3">DNA polymerase III subunit gamma/tau</fullName>
        <ecNumber evidence="3">2.7.7.7</ecNumber>
    </recommendedName>
</protein>
<dbReference type="SUPFAM" id="SSF52540">
    <property type="entry name" value="P-loop containing nucleoside triphosphate hydrolases"/>
    <property type="match status" value="1"/>
</dbReference>
<comment type="catalytic activity">
    <reaction evidence="2 3">
        <text>DNA(n) + a 2'-deoxyribonucleoside 5'-triphosphate = DNA(n+1) + diphosphate</text>
        <dbReference type="Rhea" id="RHEA:22508"/>
        <dbReference type="Rhea" id="RHEA-COMP:17339"/>
        <dbReference type="Rhea" id="RHEA-COMP:17340"/>
        <dbReference type="ChEBI" id="CHEBI:33019"/>
        <dbReference type="ChEBI" id="CHEBI:61560"/>
        <dbReference type="ChEBI" id="CHEBI:173112"/>
        <dbReference type="EC" id="2.7.7.7"/>
    </reaction>
</comment>
<sequence length="348" mass="38350">MSEVTLYRKYRPQNFTEVIGQEAVVTALQGALKNKTTAHAYLFAGSRGTGKTSIARIFARALGASDNDTYEIDAASNRGVDDIRALRDAVHTLPFDSTCKVYIVDEVHMLTKEAFNALLKTLEEPPRHVVFILATTEEEKLPATIVSRCQTFRFKKPSHATLQKLVESVAKKEGYTLEPSSSDLVALLGDGSFRDTLGTLQKVLSSSSDKKITPIEVEQTLGAPSAHLVNDFILAITERDFAKGAQALRVASESVGDMKIFLDLVVRKIRFVLLLRFAPAMKDEVRNNCSEQDLVLLEKIAKEAGKTLSSKELLILLSTYTELRVSAIPTLPLELALMQIIGHTTEVQ</sequence>
<evidence type="ECO:0000313" key="6">
    <source>
        <dbReference type="Proteomes" id="UP000034595"/>
    </source>
</evidence>
<name>A0A0G1NBV0_9BACT</name>
<feature type="domain" description="AAA+ ATPase" evidence="4">
    <location>
        <begin position="37"/>
        <end position="158"/>
    </location>
</feature>
<dbReference type="EMBL" id="LCJQ01000006">
    <property type="protein sequence ID" value="KKT81639.1"/>
    <property type="molecule type" value="Genomic_DNA"/>
</dbReference>
<dbReference type="Pfam" id="PF13177">
    <property type="entry name" value="DNA_pol3_delta2"/>
    <property type="match status" value="2"/>
</dbReference>
<evidence type="ECO:0000259" key="4">
    <source>
        <dbReference type="SMART" id="SM00382"/>
    </source>
</evidence>
<dbReference type="GO" id="GO:0005524">
    <property type="term" value="F:ATP binding"/>
    <property type="evidence" value="ECO:0007669"/>
    <property type="project" value="UniProtKB-KW"/>
</dbReference>
<accession>A0A0G1NBV0</accession>
<comment type="function">
    <text evidence="3">DNA polymerase III is a complex, multichain enzyme responsible for most of the replicative synthesis in bacteria. This DNA polymerase also exhibits 3' to 5' exonuclease activity.</text>
</comment>
<proteinExistence type="inferred from homology"/>
<keyword evidence="3" id="KW-0235">DNA replication</keyword>
<dbReference type="Gene3D" id="3.40.50.300">
    <property type="entry name" value="P-loop containing nucleotide triphosphate hydrolases"/>
    <property type="match status" value="1"/>
</dbReference>
<reference evidence="5 6" key="1">
    <citation type="journal article" date="2015" name="Nature">
        <title>rRNA introns, odd ribosomes, and small enigmatic genomes across a large radiation of phyla.</title>
        <authorList>
            <person name="Brown C.T."/>
            <person name="Hug L.A."/>
            <person name="Thomas B.C."/>
            <person name="Sharon I."/>
            <person name="Castelle C.J."/>
            <person name="Singh A."/>
            <person name="Wilkins M.J."/>
            <person name="Williams K.H."/>
            <person name="Banfield J.F."/>
        </authorList>
    </citation>
    <scope>NUCLEOTIDE SEQUENCE [LARGE SCALE GENOMIC DNA]</scope>
</reference>
<dbReference type="GO" id="GO:0006261">
    <property type="term" value="P:DNA-templated DNA replication"/>
    <property type="evidence" value="ECO:0007669"/>
    <property type="project" value="TreeGrafter"/>
</dbReference>
<dbReference type="PATRIC" id="fig|1618610.3.peg.264"/>
<dbReference type="InterPro" id="IPR027417">
    <property type="entry name" value="P-loop_NTPase"/>
</dbReference>
<dbReference type="EC" id="2.7.7.7" evidence="3"/>